<name>A0A6G8S3A3_9GAMM</name>
<evidence type="ECO:0000313" key="2">
    <source>
        <dbReference type="Proteomes" id="UP000501939"/>
    </source>
</evidence>
<reference evidence="1 2" key="1">
    <citation type="submission" date="2020-03" db="EMBL/GenBank/DDBJ databases">
        <authorList>
            <person name="Zhu W."/>
        </authorList>
    </citation>
    <scope>NUCLEOTIDE SEQUENCE [LARGE SCALE GENOMIC DNA]</scope>
    <source>
        <strain evidence="1 2">185</strain>
    </source>
</reference>
<dbReference type="AlphaFoldDB" id="A0A6G8S3A3"/>
<dbReference type="Proteomes" id="UP000501939">
    <property type="component" value="Chromosome"/>
</dbReference>
<proteinExistence type="predicted"/>
<evidence type="ECO:0000313" key="1">
    <source>
        <dbReference type="EMBL" id="QIO08689.1"/>
    </source>
</evidence>
<dbReference type="InterPro" id="IPR027417">
    <property type="entry name" value="P-loop_NTPase"/>
</dbReference>
<accession>A0A6G8S3A3</accession>
<keyword evidence="2" id="KW-1185">Reference proteome</keyword>
<dbReference type="KEGG" id="alj:G8D99_06430"/>
<organism evidence="1 2">
    <name type="scientific">Acinetobacter lanii</name>
    <dbReference type="NCBI Taxonomy" id="2715163"/>
    <lineage>
        <taxon>Bacteria</taxon>
        <taxon>Pseudomonadati</taxon>
        <taxon>Pseudomonadota</taxon>
        <taxon>Gammaproteobacteria</taxon>
        <taxon>Moraxellales</taxon>
        <taxon>Moraxellaceae</taxon>
        <taxon>Acinetobacter</taxon>
    </lineage>
</organism>
<dbReference type="SUPFAM" id="SSF52540">
    <property type="entry name" value="P-loop containing nucleoside triphosphate hydrolases"/>
    <property type="match status" value="1"/>
</dbReference>
<dbReference type="RefSeq" id="WP_166323699.1">
    <property type="nucleotide sequence ID" value="NZ_CP049916.1"/>
</dbReference>
<protein>
    <submittedName>
        <fullName evidence="1">Uncharacterized protein</fullName>
    </submittedName>
</protein>
<dbReference type="EMBL" id="CP049916">
    <property type="protein sequence ID" value="QIO08689.1"/>
    <property type="molecule type" value="Genomic_DNA"/>
</dbReference>
<sequence length="621" mass="70458">MSELQYKPSARWIRYLRSYGPTPNNAVMFDEHVTKAARLAKIDPIELPIPLLPNILEAVHAEGGGSIIIAGTAGDGKTYHCRALWEAIGGDPSEWNDSHAAIKSLNINNDKKIYFVKDLSELNEQDGKFVLELLERSVLENDNKHILVIAANHGQILERLRKRSYKEFSTHPIRETLEQVFLQTGEGLSRLHVFDLSRSTHRKSLTDVLDILITHPEWEKCSNCYFQSSGKGCPISENRQRLLGATFESEQLRSRLSDLIDIARLNGSHLPVRDVLALCANILLGHAEVKDGLMRCDDIEKILNDGTFSKGSLYDNIMAKNLPNQRVGERPVFKALSSFQIGEETTNEIDGLLIYGRYDSELSPIYEDLIENDKQYGGSAYFKKAQEAYLEGDEYQKDNINQKLIQLLESQRRRLFFTLPDSGLGKNYFWNLSAYKYAASYLDLIKNLKNNQPIPEDIRQLITLGINRIMTGILVEEVENIIVATSGGFTESKVSVLTKEEIPARPTRRNTEGMLIRLNHNNRPLIDFHMEDDKDGVPFELTPIRFEFLARVANGILPNSFSSECLEDLLALKSKLLRRVEQIQLEFGDSYIAYNINTLSLKFVNDGFSHGSKHISVRLDK</sequence>
<gene>
    <name evidence="1" type="ORF">G8D99_06430</name>
</gene>